<dbReference type="InterPro" id="IPR040503">
    <property type="entry name" value="TRHO_N"/>
</dbReference>
<dbReference type="Proteomes" id="UP000326354">
    <property type="component" value="Chromosome"/>
</dbReference>
<dbReference type="Pfam" id="PF00581">
    <property type="entry name" value="Rhodanese"/>
    <property type="match status" value="1"/>
</dbReference>
<dbReference type="Gene3D" id="3.30.70.100">
    <property type="match status" value="1"/>
</dbReference>
<gene>
    <name evidence="1" type="primary">trhO</name>
    <name evidence="3" type="ORF">UABAM_03116</name>
</gene>
<keyword evidence="1" id="KW-0560">Oxidoreductase</keyword>
<dbReference type="InterPro" id="IPR020936">
    <property type="entry name" value="TrhO"/>
</dbReference>
<dbReference type="KEGG" id="uam:UABAM_03116"/>
<comment type="catalytic activity">
    <reaction evidence="1">
        <text>uridine(34) in tRNA + AH2 + O2 = 5-hydroxyuridine(34) in tRNA + A + H2O</text>
        <dbReference type="Rhea" id="RHEA:64224"/>
        <dbReference type="Rhea" id="RHEA-COMP:11727"/>
        <dbReference type="Rhea" id="RHEA-COMP:13381"/>
        <dbReference type="ChEBI" id="CHEBI:13193"/>
        <dbReference type="ChEBI" id="CHEBI:15377"/>
        <dbReference type="ChEBI" id="CHEBI:15379"/>
        <dbReference type="ChEBI" id="CHEBI:17499"/>
        <dbReference type="ChEBI" id="CHEBI:65315"/>
        <dbReference type="ChEBI" id="CHEBI:136877"/>
    </reaction>
</comment>
<evidence type="ECO:0000313" key="3">
    <source>
        <dbReference type="EMBL" id="BBM84755.1"/>
    </source>
</evidence>
<dbReference type="PANTHER" id="PTHR43268">
    <property type="entry name" value="THIOSULFATE SULFURTRANSFERASE/RHODANESE-LIKE DOMAIN-CONTAINING PROTEIN 2"/>
    <property type="match status" value="1"/>
</dbReference>
<dbReference type="PROSITE" id="PS50206">
    <property type="entry name" value="RHODANESE_3"/>
    <property type="match status" value="1"/>
</dbReference>
<dbReference type="EC" id="1.14.-.-" evidence="1"/>
<dbReference type="GO" id="GO:0006400">
    <property type="term" value="P:tRNA modification"/>
    <property type="evidence" value="ECO:0007669"/>
    <property type="project" value="UniProtKB-UniRule"/>
</dbReference>
<feature type="domain" description="Rhodanese" evidence="2">
    <location>
        <begin position="125"/>
        <end position="220"/>
    </location>
</feature>
<dbReference type="InterPro" id="IPR036873">
    <property type="entry name" value="Rhodanese-like_dom_sf"/>
</dbReference>
<name>A0A5S9F3H9_UABAM</name>
<dbReference type="RefSeq" id="WP_151968888.1">
    <property type="nucleotide sequence ID" value="NZ_AP019860.1"/>
</dbReference>
<reference evidence="3 4" key="1">
    <citation type="submission" date="2019-08" db="EMBL/GenBank/DDBJ databases">
        <title>Complete genome sequence of Candidatus Uab amorphum.</title>
        <authorList>
            <person name="Shiratori T."/>
            <person name="Suzuki S."/>
            <person name="Kakizawa Y."/>
            <person name="Ishida K."/>
        </authorList>
    </citation>
    <scope>NUCLEOTIDE SEQUENCE [LARGE SCALE GENOMIC DNA]</scope>
    <source>
        <strain evidence="3 4">SRT547</strain>
    </source>
</reference>
<dbReference type="AlphaFoldDB" id="A0A5S9F3H9"/>
<dbReference type="PANTHER" id="PTHR43268:SF3">
    <property type="entry name" value="RHODANESE-LIKE DOMAIN-CONTAINING PROTEIN 7-RELATED"/>
    <property type="match status" value="1"/>
</dbReference>
<comment type="similarity">
    <text evidence="1">Belongs to the TrhO family.</text>
</comment>
<evidence type="ECO:0000256" key="1">
    <source>
        <dbReference type="HAMAP-Rule" id="MF_00469"/>
    </source>
</evidence>
<proteinExistence type="inferred from homology"/>
<dbReference type="EMBL" id="AP019860">
    <property type="protein sequence ID" value="BBM84755.1"/>
    <property type="molecule type" value="Genomic_DNA"/>
</dbReference>
<evidence type="ECO:0000259" key="2">
    <source>
        <dbReference type="PROSITE" id="PS50206"/>
    </source>
</evidence>
<dbReference type="SUPFAM" id="SSF52821">
    <property type="entry name" value="Rhodanese/Cell cycle control phosphatase"/>
    <property type="match status" value="1"/>
</dbReference>
<dbReference type="Pfam" id="PF17773">
    <property type="entry name" value="UPF0176_N"/>
    <property type="match status" value="1"/>
</dbReference>
<dbReference type="SMART" id="SM00450">
    <property type="entry name" value="RHOD"/>
    <property type="match status" value="1"/>
</dbReference>
<dbReference type="HAMAP" id="MF_00469">
    <property type="entry name" value="TrhO"/>
    <property type="match status" value="1"/>
</dbReference>
<protein>
    <recommendedName>
        <fullName evidence="1">tRNA uridine(34) hydroxylase</fullName>
        <ecNumber evidence="1">1.14.-.-</ecNumber>
    </recommendedName>
    <alternativeName>
        <fullName evidence="1">tRNA hydroxylation protein O</fullName>
    </alternativeName>
</protein>
<organism evidence="3 4">
    <name type="scientific">Uabimicrobium amorphum</name>
    <dbReference type="NCBI Taxonomy" id="2596890"/>
    <lineage>
        <taxon>Bacteria</taxon>
        <taxon>Pseudomonadati</taxon>
        <taxon>Planctomycetota</taxon>
        <taxon>Candidatus Uabimicrobiia</taxon>
        <taxon>Candidatus Uabimicrobiales</taxon>
        <taxon>Candidatus Uabimicrobiaceae</taxon>
        <taxon>Candidatus Uabimicrobium</taxon>
    </lineage>
</organism>
<dbReference type="GO" id="GO:0016705">
    <property type="term" value="F:oxidoreductase activity, acting on paired donors, with incorporation or reduction of molecular oxygen"/>
    <property type="evidence" value="ECO:0007669"/>
    <property type="project" value="UniProtKB-UniRule"/>
</dbReference>
<keyword evidence="1" id="KW-0819">tRNA processing</keyword>
<dbReference type="InterPro" id="IPR001763">
    <property type="entry name" value="Rhodanese-like_dom"/>
</dbReference>
<keyword evidence="4" id="KW-1185">Reference proteome</keyword>
<sequence length="246" mass="28910">MEQKYLNVAAYVFFHVDHIEELQENLLQFCNEKGLRGSILLAKEGINLYVCGFREDVNALQRYLHGKCGIPQMEYKESWSDFQPFRRMLVKIKDEIITMKHDAINPEEFTGPRIAPQEFKKWLDENRDIYVLDTRNDYEVECGKFYKAEHLNVKSFTEFAKKAQDLDENIKEKPVVMYCTGGIRCEKASSLFLKEYGFKEVYQLEGGILKYFEECGGAHYDGDCFVFDERTCVDKNLQISDKYKEI</sequence>
<accession>A0A5S9F3H9</accession>
<dbReference type="Gene3D" id="3.40.250.10">
    <property type="entry name" value="Rhodanese-like domain"/>
    <property type="match status" value="1"/>
</dbReference>
<comment type="function">
    <text evidence="1">Catalyzes oxygen-dependent 5-hydroxyuridine (ho5U) modification at position 34 in tRNAs.</text>
</comment>
<dbReference type="OrthoDB" id="9784108at2"/>
<evidence type="ECO:0000313" key="4">
    <source>
        <dbReference type="Proteomes" id="UP000326354"/>
    </source>
</evidence>